<gene>
    <name evidence="2" type="ORF">DESHY_110580</name>
</gene>
<evidence type="ECO:0000256" key="1">
    <source>
        <dbReference type="SAM" id="Phobius"/>
    </source>
</evidence>
<keyword evidence="3" id="KW-1185">Reference proteome</keyword>
<evidence type="ECO:0000313" key="3">
    <source>
        <dbReference type="Proteomes" id="UP000009315"/>
    </source>
</evidence>
<feature type="transmembrane region" description="Helical" evidence="1">
    <location>
        <begin position="13"/>
        <end position="30"/>
    </location>
</feature>
<dbReference type="EMBL" id="CAOS01000003">
    <property type="protein sequence ID" value="CCO07634.1"/>
    <property type="molecule type" value="Genomic_DNA"/>
</dbReference>
<dbReference type="Proteomes" id="UP000009315">
    <property type="component" value="Unassembled WGS sequence"/>
</dbReference>
<feature type="transmembrane region" description="Helical" evidence="1">
    <location>
        <begin position="65"/>
        <end position="83"/>
    </location>
</feature>
<protein>
    <recommendedName>
        <fullName evidence="4">Rod shape-determining protein MreD</fullName>
    </recommendedName>
</protein>
<feature type="transmembrane region" description="Helical" evidence="1">
    <location>
        <begin position="90"/>
        <end position="113"/>
    </location>
</feature>
<feature type="transmembrane region" description="Helical" evidence="1">
    <location>
        <begin position="125"/>
        <end position="145"/>
    </location>
</feature>
<accession>K8DY32</accession>
<reference evidence="2 3" key="1">
    <citation type="journal article" date="2013" name="Genome Announc.">
        <title>Genome Sequence of the Sulfate-Reducing Bacterium Desulfotomaculum hydrothermale Lam5(T).</title>
        <authorList>
            <person name="Amin O."/>
            <person name="Fardeau M.L."/>
            <person name="Valette O."/>
            <person name="Hirschler-Rea A."/>
            <person name="Barbe V."/>
            <person name="Medigue C."/>
            <person name="Vacherie B."/>
            <person name="Ollivier B."/>
            <person name="Bertin P.N."/>
            <person name="Dolla A."/>
        </authorList>
    </citation>
    <scope>NUCLEOTIDE SEQUENCE [LARGE SCALE GENOMIC DNA]</scope>
    <source>
        <strain evidence="3">Lam5 / DSM 18033</strain>
    </source>
</reference>
<keyword evidence="1" id="KW-0812">Transmembrane</keyword>
<proteinExistence type="predicted"/>
<name>K8DY32_9FIRM</name>
<evidence type="ECO:0000313" key="2">
    <source>
        <dbReference type="EMBL" id="CCO07634.1"/>
    </source>
</evidence>
<evidence type="ECO:0008006" key="4">
    <source>
        <dbReference type="Google" id="ProtNLM"/>
    </source>
</evidence>
<keyword evidence="1" id="KW-0472">Membrane</keyword>
<comment type="caution">
    <text evidence="2">The sequence shown here is derived from an EMBL/GenBank/DDBJ whole genome shotgun (WGS) entry which is preliminary data.</text>
</comment>
<keyword evidence="1" id="KW-1133">Transmembrane helix</keyword>
<sequence length="153" mass="17106">MTDVSYAAVPDELRLSFGLVQAFVIFYLMSRIAGVHIPNHTLLALALIKCFLKDALLALFVFNIFVYYLLFTVINTLFVGLAARQNYYQIFVSAVIVDLISLLTKPTAALILSQNNFTAAHNLPAYWLLINLPQLAIYLLVIYAFGKKPCQTG</sequence>
<dbReference type="AlphaFoldDB" id="K8DY32"/>
<dbReference type="RefSeq" id="WP_008410585.1">
    <property type="nucleotide sequence ID" value="NZ_CAOS01000003.1"/>
</dbReference>
<organism evidence="2 3">
    <name type="scientific">Desulforamulus hydrothermalis Lam5 = DSM 18033</name>
    <dbReference type="NCBI Taxonomy" id="1121428"/>
    <lineage>
        <taxon>Bacteria</taxon>
        <taxon>Bacillati</taxon>
        <taxon>Bacillota</taxon>
        <taxon>Clostridia</taxon>
        <taxon>Eubacteriales</taxon>
        <taxon>Peptococcaceae</taxon>
        <taxon>Desulforamulus</taxon>
    </lineage>
</organism>